<dbReference type="AlphaFoldDB" id="A0A317T2C6"/>
<sequence>MESAFGIVEVLSVTDISLRTGQKLCERYNDIRGAHRDLNDLNARVEHVWTHIAYQLRTIKNSSDAVPDTLRGRMVDLLHQLQFILHTACKNLTKTADIGGWTMVEAIRFTLFLKRALQKDVGALEKWRVVFDSAFFTPFCEAPNLIKSFQKERFVYC</sequence>
<keyword evidence="2" id="KW-1185">Reference proteome</keyword>
<dbReference type="STRING" id="42249.A0A317T2C6"/>
<accession>A0A317T2C6</accession>
<evidence type="ECO:0000313" key="1">
    <source>
        <dbReference type="EMBL" id="PWW80909.1"/>
    </source>
</evidence>
<comment type="caution">
    <text evidence="1">The sequence shown here is derived from an EMBL/GenBank/DDBJ whole genome shotgun (WGS) entry which is preliminary data.</text>
</comment>
<gene>
    <name evidence="1" type="ORF">C7212DRAFT_341025</name>
</gene>
<proteinExistence type="predicted"/>
<name>A0A317T2C6_9PEZI</name>
<dbReference type="OrthoDB" id="5462582at2759"/>
<evidence type="ECO:0000313" key="2">
    <source>
        <dbReference type="Proteomes" id="UP000246991"/>
    </source>
</evidence>
<evidence type="ECO:0008006" key="3">
    <source>
        <dbReference type="Google" id="ProtNLM"/>
    </source>
</evidence>
<reference evidence="1 2" key="1">
    <citation type="submission" date="2018-03" db="EMBL/GenBank/DDBJ databases">
        <title>Genomes of Pezizomycetes fungi and the evolution of truffles.</title>
        <authorList>
            <person name="Murat C."/>
            <person name="Payen T."/>
            <person name="Noel B."/>
            <person name="Kuo A."/>
            <person name="Martin F.M."/>
        </authorList>
    </citation>
    <scope>NUCLEOTIDE SEQUENCE [LARGE SCALE GENOMIC DNA]</scope>
    <source>
        <strain evidence="1">091103-1</strain>
    </source>
</reference>
<organism evidence="1 2">
    <name type="scientific">Tuber magnatum</name>
    <name type="common">white Piedmont truffle</name>
    <dbReference type="NCBI Taxonomy" id="42249"/>
    <lineage>
        <taxon>Eukaryota</taxon>
        <taxon>Fungi</taxon>
        <taxon>Dikarya</taxon>
        <taxon>Ascomycota</taxon>
        <taxon>Pezizomycotina</taxon>
        <taxon>Pezizomycetes</taxon>
        <taxon>Pezizales</taxon>
        <taxon>Tuberaceae</taxon>
        <taxon>Tuber</taxon>
    </lineage>
</organism>
<dbReference type="Proteomes" id="UP000246991">
    <property type="component" value="Unassembled WGS sequence"/>
</dbReference>
<dbReference type="EMBL" id="PYWC01000001">
    <property type="protein sequence ID" value="PWW80909.1"/>
    <property type="molecule type" value="Genomic_DNA"/>
</dbReference>
<protein>
    <recommendedName>
        <fullName evidence="3">Fungal N-terminal domain-containing protein</fullName>
    </recommendedName>
</protein>